<dbReference type="InterPro" id="IPR051448">
    <property type="entry name" value="CdaR-like_regulators"/>
</dbReference>
<name>A0ABV6U0W2_9ACTN</name>
<dbReference type="EMBL" id="JBHMQT010000002">
    <property type="protein sequence ID" value="MFC0860726.1"/>
    <property type="molecule type" value="Genomic_DNA"/>
</dbReference>
<evidence type="ECO:0000256" key="2">
    <source>
        <dbReference type="SAM" id="MobiDB-lite"/>
    </source>
</evidence>
<comment type="caution">
    <text evidence="5">The sequence shown here is derived from an EMBL/GenBank/DDBJ whole genome shotgun (WGS) entry which is preliminary data.</text>
</comment>
<evidence type="ECO:0000256" key="1">
    <source>
        <dbReference type="ARBA" id="ARBA00006754"/>
    </source>
</evidence>
<dbReference type="Pfam" id="PF17853">
    <property type="entry name" value="GGDEF_2"/>
    <property type="match status" value="1"/>
</dbReference>
<dbReference type="SUPFAM" id="SSF55781">
    <property type="entry name" value="GAF domain-like"/>
    <property type="match status" value="1"/>
</dbReference>
<dbReference type="Pfam" id="PF13556">
    <property type="entry name" value="HTH_30"/>
    <property type="match status" value="1"/>
</dbReference>
<protein>
    <submittedName>
        <fullName evidence="5">PucR family transcriptional regulator</fullName>
    </submittedName>
</protein>
<comment type="similarity">
    <text evidence="1">Belongs to the CdaR family.</text>
</comment>
<evidence type="ECO:0000259" key="4">
    <source>
        <dbReference type="Pfam" id="PF17853"/>
    </source>
</evidence>
<accession>A0ABV6U0W2</accession>
<feature type="region of interest" description="Disordered" evidence="2">
    <location>
        <begin position="387"/>
        <end position="412"/>
    </location>
</feature>
<evidence type="ECO:0000313" key="5">
    <source>
        <dbReference type="EMBL" id="MFC0860726.1"/>
    </source>
</evidence>
<sequence>MADPQRIVDDVAMRLNRPLLLEDARQHVVAYSEQNGPLDDIRRDSILRRHTTPEVRAFLGAAGIREATCPIRTPGAPDLGLLPRVCVPIRHDGRLLGFLWCIDVAPAMTAQEIDQVAAAAPSLALTLFHASLTAALVSHRELEAVTGLLLGEAGGARTLIEAGAFPRTASVTVAVVRPVAAEPSDESDESDTTLRLTLERGLLTVRRRLAGRHPLHLVRSDHAVLLTSGPGGFPEELHAAMDLPVLVGIGRTHPSLGEAAQSYAEARHAAEVAARVPELGRSARWHDLGVYRMLARVPPDSLDGNLHPGLERLLDDAQHLPLLQTLETYLDLAGSALATARRLRLHRTSLYYRLRRVEELVGTDLRDGAERLSLHLSLKAARLSGRYRPTVPAPTTSTEPAAAAAAKRPART</sequence>
<dbReference type="PANTHER" id="PTHR33744">
    <property type="entry name" value="CARBOHYDRATE DIACID REGULATOR"/>
    <property type="match status" value="1"/>
</dbReference>
<dbReference type="InterPro" id="IPR042070">
    <property type="entry name" value="PucR_C-HTH_sf"/>
</dbReference>
<proteinExistence type="inferred from homology"/>
<feature type="domain" description="PucR C-terminal helix-turn-helix" evidence="3">
    <location>
        <begin position="322"/>
        <end position="380"/>
    </location>
</feature>
<dbReference type="InterPro" id="IPR025736">
    <property type="entry name" value="PucR_C-HTH_dom"/>
</dbReference>
<dbReference type="RefSeq" id="WP_394299004.1">
    <property type="nucleotide sequence ID" value="NZ_JBHMQT010000002.1"/>
</dbReference>
<dbReference type="InterPro" id="IPR041522">
    <property type="entry name" value="CdaR_GGDEF"/>
</dbReference>
<evidence type="ECO:0000259" key="3">
    <source>
        <dbReference type="Pfam" id="PF13556"/>
    </source>
</evidence>
<feature type="compositionally biased region" description="Low complexity" evidence="2">
    <location>
        <begin position="389"/>
        <end position="412"/>
    </location>
</feature>
<keyword evidence="6" id="KW-1185">Reference proteome</keyword>
<reference evidence="5 6" key="1">
    <citation type="submission" date="2024-09" db="EMBL/GenBank/DDBJ databases">
        <authorList>
            <person name="Sun Q."/>
            <person name="Mori K."/>
        </authorList>
    </citation>
    <scope>NUCLEOTIDE SEQUENCE [LARGE SCALE GENOMIC DNA]</scope>
    <source>
        <strain evidence="5 6">TBRC 1851</strain>
    </source>
</reference>
<gene>
    <name evidence="5" type="ORF">ACFHYQ_00290</name>
</gene>
<feature type="domain" description="CdaR GGDEF-like" evidence="4">
    <location>
        <begin position="165"/>
        <end position="272"/>
    </location>
</feature>
<dbReference type="Gene3D" id="1.10.10.2840">
    <property type="entry name" value="PucR C-terminal helix-turn-helix domain"/>
    <property type="match status" value="1"/>
</dbReference>
<organism evidence="5 6">
    <name type="scientific">Sphaerimonospora cavernae</name>
    <dbReference type="NCBI Taxonomy" id="1740611"/>
    <lineage>
        <taxon>Bacteria</taxon>
        <taxon>Bacillati</taxon>
        <taxon>Actinomycetota</taxon>
        <taxon>Actinomycetes</taxon>
        <taxon>Streptosporangiales</taxon>
        <taxon>Streptosporangiaceae</taxon>
        <taxon>Sphaerimonospora</taxon>
    </lineage>
</organism>
<dbReference type="PANTHER" id="PTHR33744:SF1">
    <property type="entry name" value="DNA-BINDING TRANSCRIPTIONAL ACTIVATOR ADER"/>
    <property type="match status" value="1"/>
</dbReference>
<dbReference type="Proteomes" id="UP001589870">
    <property type="component" value="Unassembled WGS sequence"/>
</dbReference>
<evidence type="ECO:0000313" key="6">
    <source>
        <dbReference type="Proteomes" id="UP001589870"/>
    </source>
</evidence>